<dbReference type="GO" id="GO:0003677">
    <property type="term" value="F:DNA binding"/>
    <property type="evidence" value="ECO:0007669"/>
    <property type="project" value="UniProtKB-UniRule"/>
</dbReference>
<dbReference type="KEGG" id="crf:FRC0190_01991"/>
<name>A0A6I8MIL5_9CORY</name>
<evidence type="ECO:0000313" key="6">
    <source>
        <dbReference type="Proteomes" id="UP000423525"/>
    </source>
</evidence>
<feature type="domain" description="HTH tetR-type" evidence="3">
    <location>
        <begin position="3"/>
        <end position="63"/>
    </location>
</feature>
<reference evidence="4 7" key="2">
    <citation type="submission" date="2023-03" db="EMBL/GenBank/DDBJ databases">
        <title>Whole genome sequence of the first Corynebacterium rouxii strains isolated in Brazil: a recent member of Corynebacterium diphtheriae complex.</title>
        <authorList>
            <person name="Vieira V."/>
            <person name="Ramos J.N."/>
            <person name="Araujo M.R.B."/>
            <person name="Baio P.V."/>
            <person name="Sant'Anna L.O."/>
            <person name="Veras J.F.C."/>
            <person name="Vieira E.M.D."/>
            <person name="Sousa M.A.B."/>
            <person name="Camargo C.H."/>
            <person name="Sacchi C.T."/>
            <person name="Campos K.R."/>
            <person name="Santos M.B.N."/>
            <person name="Bokermann S."/>
            <person name="Alvim L.B."/>
            <person name="Santos L.S."/>
            <person name="Mattos-Guaraldi A.L."/>
        </authorList>
    </citation>
    <scope>NUCLEOTIDE SEQUENCE [LARGE SCALE GENOMIC DNA]</scope>
    <source>
        <strain evidence="4 7">70862</strain>
    </source>
</reference>
<dbReference type="InterPro" id="IPR001647">
    <property type="entry name" value="HTH_TetR"/>
</dbReference>
<dbReference type="Proteomes" id="UP000423525">
    <property type="component" value="Chromosome"/>
</dbReference>
<accession>A0A6I8MIL5</accession>
<dbReference type="Proteomes" id="UP001265983">
    <property type="component" value="Unassembled WGS sequence"/>
</dbReference>
<dbReference type="InterPro" id="IPR041479">
    <property type="entry name" value="TetR_CgmR_C"/>
</dbReference>
<dbReference type="PROSITE" id="PS50977">
    <property type="entry name" value="HTH_TETR_2"/>
    <property type="match status" value="1"/>
</dbReference>
<dbReference type="EMBL" id="JARUHM010000013">
    <property type="protein sequence ID" value="MDT9411725.1"/>
    <property type="molecule type" value="Genomic_DNA"/>
</dbReference>
<proteinExistence type="predicted"/>
<feature type="DNA-binding region" description="H-T-H motif" evidence="2">
    <location>
        <begin position="26"/>
        <end position="45"/>
    </location>
</feature>
<evidence type="ECO:0000313" key="4">
    <source>
        <dbReference type="EMBL" id="MDT9411725.1"/>
    </source>
</evidence>
<keyword evidence="1 2" id="KW-0238">DNA-binding</keyword>
<keyword evidence="7" id="KW-1185">Reference proteome</keyword>
<dbReference type="SUPFAM" id="SSF48498">
    <property type="entry name" value="Tetracyclin repressor-like, C-terminal domain"/>
    <property type="match status" value="1"/>
</dbReference>
<evidence type="ECO:0000313" key="7">
    <source>
        <dbReference type="Proteomes" id="UP001265983"/>
    </source>
</evidence>
<evidence type="ECO:0000256" key="2">
    <source>
        <dbReference type="PROSITE-ProRule" id="PRU00335"/>
    </source>
</evidence>
<dbReference type="InterPro" id="IPR009057">
    <property type="entry name" value="Homeodomain-like_sf"/>
</dbReference>
<dbReference type="Pfam" id="PF17937">
    <property type="entry name" value="TetR_C_28"/>
    <property type="match status" value="1"/>
</dbReference>
<evidence type="ECO:0000313" key="5">
    <source>
        <dbReference type="EMBL" id="VZH86054.1"/>
    </source>
</evidence>
<dbReference type="AlphaFoldDB" id="A0A6I8MIL5"/>
<evidence type="ECO:0000259" key="3">
    <source>
        <dbReference type="PROSITE" id="PS50977"/>
    </source>
</evidence>
<evidence type="ECO:0000256" key="1">
    <source>
        <dbReference type="ARBA" id="ARBA00023125"/>
    </source>
</evidence>
<dbReference type="Gene3D" id="1.10.357.10">
    <property type="entry name" value="Tetracycline Repressor, domain 2"/>
    <property type="match status" value="1"/>
</dbReference>
<protein>
    <submittedName>
        <fullName evidence="4">TetR family transcriptional regulator</fullName>
    </submittedName>
    <submittedName>
        <fullName evidence="5">TetR/AcrR family transcriptional regulator</fullName>
    </submittedName>
</protein>
<organism evidence="5 6">
    <name type="scientific">Corynebacterium rouxii</name>
    <dbReference type="NCBI Taxonomy" id="2719119"/>
    <lineage>
        <taxon>Bacteria</taxon>
        <taxon>Bacillati</taxon>
        <taxon>Actinomycetota</taxon>
        <taxon>Actinomycetes</taxon>
        <taxon>Mycobacteriales</taxon>
        <taxon>Corynebacteriaceae</taxon>
        <taxon>Corynebacterium</taxon>
    </lineage>
</organism>
<dbReference type="SUPFAM" id="SSF46689">
    <property type="entry name" value="Homeodomain-like"/>
    <property type="match status" value="1"/>
</dbReference>
<sequence length="206" mass="22741">MRTNKKQQLLATAMDIVESDGLQGLTYDSLSTATGTSKSGLIYHFPSRRALEVELNKYSASLWTQALEDIAGAPPQQLDLPLRLKAIVINQSTSARRADLFLTLQSLPDPEIRRIWTDAWQPWSEGIAENSAALFILTLADGLWTSDHVNPTPLSATERQLIVEQACAFIDSVQWDSGRLPAHVDIVFPPYSFRSTSDSLSPSGIE</sequence>
<gene>
    <name evidence="5" type="ORF">FRC0190_01991</name>
    <name evidence="4" type="ORF">P8T80_10155</name>
</gene>
<dbReference type="EMBL" id="LR738855">
    <property type="protein sequence ID" value="VZH86054.1"/>
    <property type="molecule type" value="Genomic_DNA"/>
</dbReference>
<dbReference type="InterPro" id="IPR036271">
    <property type="entry name" value="Tet_transcr_reg_TetR-rel_C_sf"/>
</dbReference>
<dbReference type="RefSeq" id="WP_155874012.1">
    <property type="nucleotide sequence ID" value="NZ_CP168248.1"/>
</dbReference>
<reference evidence="5 6" key="1">
    <citation type="submission" date="2019-11" db="EMBL/GenBank/DDBJ databases">
        <authorList>
            <person name="Brisse S."/>
        </authorList>
    </citation>
    <scope>NUCLEOTIDE SEQUENCE [LARGE SCALE GENOMIC DNA]</scope>
    <source>
        <strain evidence="5">FRC0190</strain>
    </source>
</reference>